<evidence type="ECO:0000313" key="9">
    <source>
        <dbReference type="Proteomes" id="UP000265618"/>
    </source>
</evidence>
<evidence type="ECO:0000256" key="3">
    <source>
        <dbReference type="PROSITE-ProRule" id="PRU00283"/>
    </source>
</evidence>
<dbReference type="Proteomes" id="UP000265618">
    <property type="component" value="Unassembled WGS sequence"/>
</dbReference>
<dbReference type="GO" id="GO:0005871">
    <property type="term" value="C:kinesin complex"/>
    <property type="evidence" value="ECO:0007669"/>
    <property type="project" value="TreeGrafter"/>
</dbReference>
<keyword evidence="9" id="KW-1185">Reference proteome</keyword>
<feature type="compositionally biased region" description="Basic and acidic residues" evidence="6">
    <location>
        <begin position="271"/>
        <end position="289"/>
    </location>
</feature>
<feature type="region of interest" description="Disordered" evidence="6">
    <location>
        <begin position="224"/>
        <end position="247"/>
    </location>
</feature>
<feature type="compositionally biased region" description="Basic and acidic residues" evidence="6">
    <location>
        <begin position="235"/>
        <end position="247"/>
    </location>
</feature>
<dbReference type="Pfam" id="PF00225">
    <property type="entry name" value="Kinesin"/>
    <property type="match status" value="1"/>
</dbReference>
<name>A0A9K3CX08_9EUKA</name>
<dbReference type="InterPro" id="IPR036961">
    <property type="entry name" value="Kinesin_motor_dom_sf"/>
</dbReference>
<organism evidence="8 9">
    <name type="scientific">Kipferlia bialata</name>
    <dbReference type="NCBI Taxonomy" id="797122"/>
    <lineage>
        <taxon>Eukaryota</taxon>
        <taxon>Metamonada</taxon>
        <taxon>Carpediemonas-like organisms</taxon>
        <taxon>Kipferlia</taxon>
    </lineage>
</organism>
<feature type="binding site" evidence="3">
    <location>
        <begin position="189"/>
        <end position="196"/>
    </location>
    <ligand>
        <name>ATP</name>
        <dbReference type="ChEBI" id="CHEBI:30616"/>
    </ligand>
</feature>
<dbReference type="GO" id="GO:0003777">
    <property type="term" value="F:microtubule motor activity"/>
    <property type="evidence" value="ECO:0007669"/>
    <property type="project" value="InterPro"/>
</dbReference>
<evidence type="ECO:0000256" key="5">
    <source>
        <dbReference type="SAM" id="Coils"/>
    </source>
</evidence>
<dbReference type="GO" id="GO:0005524">
    <property type="term" value="F:ATP binding"/>
    <property type="evidence" value="ECO:0007669"/>
    <property type="project" value="UniProtKB-UniRule"/>
</dbReference>
<dbReference type="InterPro" id="IPR001752">
    <property type="entry name" value="Kinesin_motor_dom"/>
</dbReference>
<dbReference type="GO" id="GO:0007018">
    <property type="term" value="P:microtubule-based movement"/>
    <property type="evidence" value="ECO:0007669"/>
    <property type="project" value="InterPro"/>
</dbReference>
<dbReference type="EMBL" id="BDIP01000958">
    <property type="protein sequence ID" value="GIQ83194.1"/>
    <property type="molecule type" value="Genomic_DNA"/>
</dbReference>
<evidence type="ECO:0000256" key="2">
    <source>
        <dbReference type="ARBA" id="ARBA00022840"/>
    </source>
</evidence>
<evidence type="ECO:0000259" key="7">
    <source>
        <dbReference type="PROSITE" id="PS50067"/>
    </source>
</evidence>
<dbReference type="PROSITE" id="PS50067">
    <property type="entry name" value="KINESIN_MOTOR_2"/>
    <property type="match status" value="1"/>
</dbReference>
<dbReference type="GO" id="GO:0005874">
    <property type="term" value="C:microtubule"/>
    <property type="evidence" value="ECO:0007669"/>
    <property type="project" value="UniProtKB-KW"/>
</dbReference>
<keyword evidence="4" id="KW-0493">Microtubule</keyword>
<dbReference type="SUPFAM" id="SSF52540">
    <property type="entry name" value="P-loop containing nucleoside triphosphate hydrolases"/>
    <property type="match status" value="1"/>
</dbReference>
<accession>A0A9K3CX08</accession>
<feature type="domain" description="Kinesin motor" evidence="7">
    <location>
        <begin position="90"/>
        <end position="501"/>
    </location>
</feature>
<keyword evidence="3 4" id="KW-0505">Motor protein</keyword>
<evidence type="ECO:0000313" key="8">
    <source>
        <dbReference type="EMBL" id="GIQ83194.1"/>
    </source>
</evidence>
<dbReference type="PROSITE" id="PS00411">
    <property type="entry name" value="KINESIN_MOTOR_1"/>
    <property type="match status" value="1"/>
</dbReference>
<dbReference type="SMART" id="SM00129">
    <property type="entry name" value="KISc"/>
    <property type="match status" value="1"/>
</dbReference>
<dbReference type="PRINTS" id="PR00380">
    <property type="entry name" value="KINESINHEAVY"/>
</dbReference>
<protein>
    <recommendedName>
        <fullName evidence="4">Kinesin-like protein</fullName>
    </recommendedName>
</protein>
<keyword evidence="1 3" id="KW-0547">Nucleotide-binding</keyword>
<feature type="region of interest" description="Disordered" evidence="6">
    <location>
        <begin position="1"/>
        <end position="88"/>
    </location>
</feature>
<feature type="compositionally biased region" description="Basic and acidic residues" evidence="6">
    <location>
        <begin position="49"/>
        <end position="88"/>
    </location>
</feature>
<dbReference type="Gene3D" id="3.40.850.10">
    <property type="entry name" value="Kinesin motor domain"/>
    <property type="match status" value="1"/>
</dbReference>
<feature type="coiled-coil region" evidence="5">
    <location>
        <begin position="519"/>
        <end position="546"/>
    </location>
</feature>
<keyword evidence="2 3" id="KW-0067">ATP-binding</keyword>
<dbReference type="PANTHER" id="PTHR24115">
    <property type="entry name" value="KINESIN-RELATED"/>
    <property type="match status" value="1"/>
</dbReference>
<evidence type="ECO:0000256" key="4">
    <source>
        <dbReference type="RuleBase" id="RU000394"/>
    </source>
</evidence>
<sequence length="769" mass="83139">MQLSRSRSVPHIRRDSTVRGSAVKGREGRSTRGLGRDAGHAMRPPLDNSVRRRERETGSNAEGLDRDQPRRQRDKADAPHDAHSSDHAERMMVAVRVRPSLPSDQSSQTGRGTGKGSANNAKGEAVSVLTGNRVRVVDDISPLEESLGREFKLDWTLGQGARQNDMYGVIEPRIRDVLVGYDVTVMAYGQTGSGKTHTLIGTDTEPGIVPRALDTLFCALASTPSASASDDTPLEWDRPLQHGKGRDKGVSVSVSLLEVYNETLTDLLAEEDKERERQREKRRERERAGSRASSAQRRRVSQQHAQTPADKPLTIRANSDGTCTVDGLCSVEVTSGSDVMERVLAALDHRHVAATSMNKLSSRSHLVVQIKVQTPVAEEETDQPGAHISRGSHVGMLTFVDLAGSERLNDNRTTATRRRETQLINLSLLTLQSCVLGLARNAAQGTHTSHVPFRNSKLTRLLQSSLSGAARTYLIATVSPDMACAQESVSTLRFASRCRSLATHAQRTVVQTDETQLDTDDLRLELQSQVQTLQELQAERDGLLRHLAQLDPSAVPDVSPSTLGSGVERGQPAPALPSLAALLASTREREAEGERARQCVRAVTTALCTSMGTDARALLGPFLGWVDEEEEEEVGEAPPDTEGKGTSGVSVSVSVCDAGEGSDMSRGGGWCDGVDVDHPGWVPNAQPNVVDTPVTEKDAPYPSTTRYLAPFTAAYPPTPGGYVSTPGLSFAPTRAQTIALGLRHPREEEESMVSVYPALSTPILRPCNM</sequence>
<comment type="similarity">
    <text evidence="3 4">Belongs to the TRAFAC class myosin-kinesin ATPase superfamily. Kinesin family.</text>
</comment>
<evidence type="ECO:0000256" key="6">
    <source>
        <dbReference type="SAM" id="MobiDB-lite"/>
    </source>
</evidence>
<feature type="compositionally biased region" description="Polar residues" evidence="6">
    <location>
        <begin position="102"/>
        <end position="120"/>
    </location>
</feature>
<proteinExistence type="inferred from homology"/>
<feature type="compositionally biased region" description="Basic and acidic residues" evidence="6">
    <location>
        <begin position="24"/>
        <end position="40"/>
    </location>
</feature>
<dbReference type="GO" id="GO:0016887">
    <property type="term" value="F:ATP hydrolysis activity"/>
    <property type="evidence" value="ECO:0007669"/>
    <property type="project" value="TreeGrafter"/>
</dbReference>
<gene>
    <name evidence="8" type="ORF">KIPB_004472</name>
</gene>
<evidence type="ECO:0000256" key="1">
    <source>
        <dbReference type="ARBA" id="ARBA00022741"/>
    </source>
</evidence>
<dbReference type="AlphaFoldDB" id="A0A9K3CX08"/>
<dbReference type="InterPro" id="IPR019821">
    <property type="entry name" value="Kinesin_motor_CS"/>
</dbReference>
<feature type="region of interest" description="Disordered" evidence="6">
    <location>
        <begin position="629"/>
        <end position="649"/>
    </location>
</feature>
<dbReference type="InterPro" id="IPR027417">
    <property type="entry name" value="P-loop_NTPase"/>
</dbReference>
<comment type="caution">
    <text evidence="8">The sequence shown here is derived from an EMBL/GenBank/DDBJ whole genome shotgun (WGS) entry which is preliminary data.</text>
</comment>
<feature type="region of interest" description="Disordered" evidence="6">
    <location>
        <begin position="100"/>
        <end position="124"/>
    </location>
</feature>
<keyword evidence="5" id="KW-0175">Coiled coil</keyword>
<feature type="region of interest" description="Disordered" evidence="6">
    <location>
        <begin position="271"/>
        <end position="318"/>
    </location>
</feature>
<dbReference type="GO" id="GO:0008017">
    <property type="term" value="F:microtubule binding"/>
    <property type="evidence" value="ECO:0007669"/>
    <property type="project" value="InterPro"/>
</dbReference>
<reference evidence="8 9" key="1">
    <citation type="journal article" date="2018" name="PLoS ONE">
        <title>The draft genome of Kipferlia bialata reveals reductive genome evolution in fornicate parasites.</title>
        <authorList>
            <person name="Tanifuji G."/>
            <person name="Takabayashi S."/>
            <person name="Kume K."/>
            <person name="Takagi M."/>
            <person name="Nakayama T."/>
            <person name="Kamikawa R."/>
            <person name="Inagaki Y."/>
            <person name="Hashimoto T."/>
        </authorList>
    </citation>
    <scope>NUCLEOTIDE SEQUENCE [LARGE SCALE GENOMIC DNA]</scope>
    <source>
        <strain evidence="8">NY0173</strain>
    </source>
</reference>
<dbReference type="InterPro" id="IPR027640">
    <property type="entry name" value="Kinesin-like_fam"/>
</dbReference>